<evidence type="ECO:0000313" key="3">
    <source>
        <dbReference type="Proteomes" id="UP000623467"/>
    </source>
</evidence>
<dbReference type="AlphaFoldDB" id="A0A8H7DKJ4"/>
<dbReference type="Gene3D" id="2.170.270.10">
    <property type="entry name" value="SET domain"/>
    <property type="match status" value="1"/>
</dbReference>
<dbReference type="InterPro" id="IPR001214">
    <property type="entry name" value="SET_dom"/>
</dbReference>
<dbReference type="PROSITE" id="PS50280">
    <property type="entry name" value="SET"/>
    <property type="match status" value="1"/>
</dbReference>
<evidence type="ECO:0000313" key="2">
    <source>
        <dbReference type="EMBL" id="KAF7375733.1"/>
    </source>
</evidence>
<keyword evidence="3" id="KW-1185">Reference proteome</keyword>
<dbReference type="SUPFAM" id="SSF82199">
    <property type="entry name" value="SET domain"/>
    <property type="match status" value="1"/>
</dbReference>
<dbReference type="Proteomes" id="UP000623467">
    <property type="component" value="Unassembled WGS sequence"/>
</dbReference>
<dbReference type="EMBL" id="JACAZH010000002">
    <property type="protein sequence ID" value="KAF7375733.1"/>
    <property type="molecule type" value="Genomic_DNA"/>
</dbReference>
<name>A0A8H7DKJ4_9AGAR</name>
<dbReference type="InterPro" id="IPR046341">
    <property type="entry name" value="SET_dom_sf"/>
</dbReference>
<comment type="caution">
    <text evidence="2">The sequence shown here is derived from an EMBL/GenBank/DDBJ whole genome shotgun (WGS) entry which is preliminary data.</text>
</comment>
<dbReference type="PANTHER" id="PTHR12350">
    <property type="entry name" value="HISTONE-LYSINE N-METHYLTRANSFERASE-RELATED"/>
    <property type="match status" value="1"/>
</dbReference>
<feature type="domain" description="SET" evidence="1">
    <location>
        <begin position="1"/>
        <end position="103"/>
    </location>
</feature>
<sequence>MASTYTPSHTDFVVEFKSGDFASSLITRRDFAPGEILAFLTEGRRSARTYQTDNIDLNSDFAYSNHSCVPNAVFDLSSTDPAKWNVRALTNIPAGTPVVWFYPSTEWEMIQPFECQCGTEQKKCVGRIQGAKALTYAEVAGRGWISPWIEELMMEREKRR</sequence>
<accession>A0A8H7DKJ4</accession>
<reference evidence="2" key="1">
    <citation type="submission" date="2020-05" db="EMBL/GenBank/DDBJ databases">
        <title>Mycena genomes resolve the evolution of fungal bioluminescence.</title>
        <authorList>
            <person name="Tsai I.J."/>
        </authorList>
    </citation>
    <scope>NUCLEOTIDE SEQUENCE</scope>
    <source>
        <strain evidence="2">160909Yilan</strain>
    </source>
</reference>
<proteinExistence type="predicted"/>
<organism evidence="2 3">
    <name type="scientific">Mycena sanguinolenta</name>
    <dbReference type="NCBI Taxonomy" id="230812"/>
    <lineage>
        <taxon>Eukaryota</taxon>
        <taxon>Fungi</taxon>
        <taxon>Dikarya</taxon>
        <taxon>Basidiomycota</taxon>
        <taxon>Agaricomycotina</taxon>
        <taxon>Agaricomycetes</taxon>
        <taxon>Agaricomycetidae</taxon>
        <taxon>Agaricales</taxon>
        <taxon>Marasmiineae</taxon>
        <taxon>Mycenaceae</taxon>
        <taxon>Mycena</taxon>
    </lineage>
</organism>
<dbReference type="OrthoDB" id="5984008at2759"/>
<dbReference type="InterPro" id="IPR053201">
    <property type="entry name" value="Flavunoidine_N-MTase"/>
</dbReference>
<gene>
    <name evidence="2" type="ORF">MSAN_00462800</name>
</gene>
<dbReference type="PANTHER" id="PTHR12350:SF19">
    <property type="entry name" value="SET DOMAIN-CONTAINING PROTEIN"/>
    <property type="match status" value="1"/>
</dbReference>
<evidence type="ECO:0000259" key="1">
    <source>
        <dbReference type="PROSITE" id="PS50280"/>
    </source>
</evidence>
<protein>
    <recommendedName>
        <fullName evidence="1">SET domain-containing protein</fullName>
    </recommendedName>
</protein>